<dbReference type="OrthoDB" id="9801052at2"/>
<dbReference type="GO" id="GO:0008483">
    <property type="term" value="F:transaminase activity"/>
    <property type="evidence" value="ECO:0007669"/>
    <property type="project" value="InterPro"/>
</dbReference>
<reference evidence="9 10" key="1">
    <citation type="submission" date="2017-11" db="EMBL/GenBank/DDBJ databases">
        <title>The genome sequence of Pantoea rodasii DSM 26611.</title>
        <authorList>
            <person name="Gao J."/>
            <person name="Mao X."/>
            <person name="Sun J."/>
        </authorList>
    </citation>
    <scope>NUCLEOTIDE SEQUENCE [LARGE SCALE GENOMIC DNA]</scope>
    <source>
        <strain evidence="9 10">DSM 26611</strain>
    </source>
</reference>
<evidence type="ECO:0000256" key="6">
    <source>
        <dbReference type="ARBA" id="ARBA00023235"/>
    </source>
</evidence>
<dbReference type="PANTHER" id="PTHR43713">
    <property type="entry name" value="GLUTAMATE-1-SEMIALDEHYDE 2,1-AMINOMUTASE"/>
    <property type="match status" value="1"/>
</dbReference>
<feature type="modified residue" description="N6-(pyridoxal phosphate)lysine" evidence="8">
    <location>
        <position position="265"/>
    </location>
</feature>
<evidence type="ECO:0000256" key="2">
    <source>
        <dbReference type="ARBA" id="ARBA00004819"/>
    </source>
</evidence>
<dbReference type="Gene3D" id="3.90.1150.10">
    <property type="entry name" value="Aspartate Aminotransferase, domain 1"/>
    <property type="match status" value="1"/>
</dbReference>
<comment type="subcellular location">
    <subcellularLocation>
        <location evidence="8">Cytoplasm</location>
    </subcellularLocation>
</comment>
<dbReference type="InterPro" id="IPR005814">
    <property type="entry name" value="Aminotrans_3"/>
</dbReference>
<keyword evidence="5 8" id="KW-0663">Pyridoxal phosphate</keyword>
<gene>
    <name evidence="8 9" type="primary">hemL</name>
    <name evidence="9" type="ORF">PRCB_27120</name>
</gene>
<dbReference type="FunFam" id="3.40.640.10:FF:000021">
    <property type="entry name" value="Glutamate-1-semialdehyde 2,1-aminomutase"/>
    <property type="match status" value="1"/>
</dbReference>
<dbReference type="SUPFAM" id="SSF53383">
    <property type="entry name" value="PLP-dependent transferases"/>
    <property type="match status" value="1"/>
</dbReference>
<comment type="pathway">
    <text evidence="2">Porphyrin-containing compound metabolism; protoporphyrin-IX biosynthesis; 5-aminolevulinate from L-glutamyl-tRNA(Glu): step 2/2.</text>
</comment>
<evidence type="ECO:0000256" key="1">
    <source>
        <dbReference type="ARBA" id="ARBA00001933"/>
    </source>
</evidence>
<evidence type="ECO:0000256" key="3">
    <source>
        <dbReference type="ARBA" id="ARBA00008981"/>
    </source>
</evidence>
<accession>A0A2M9W5N1</accession>
<protein>
    <recommendedName>
        <fullName evidence="8">Glutamate-1-semialdehyde 2,1-aminomutase</fullName>
        <shortName evidence="8">GSA</shortName>
        <ecNumber evidence="8">5.4.3.8</ecNumber>
    </recommendedName>
    <alternativeName>
        <fullName evidence="8">Glutamate-1-semialdehyde aminotransferase</fullName>
        <shortName evidence="8">GSA-AT</shortName>
    </alternativeName>
</protein>
<dbReference type="STRING" id="1076549.HA45_11810"/>
<dbReference type="RefSeq" id="WP_100704639.1">
    <property type="nucleotide sequence ID" value="NZ_MLFP01000007.1"/>
</dbReference>
<dbReference type="GO" id="GO:0042286">
    <property type="term" value="F:glutamate-1-semialdehyde 2,1-aminomutase activity"/>
    <property type="evidence" value="ECO:0007669"/>
    <property type="project" value="UniProtKB-UniRule"/>
</dbReference>
<dbReference type="GO" id="GO:0005737">
    <property type="term" value="C:cytoplasm"/>
    <property type="evidence" value="ECO:0007669"/>
    <property type="project" value="UniProtKB-SubCell"/>
</dbReference>
<comment type="caution">
    <text evidence="9">The sequence shown here is derived from an EMBL/GenBank/DDBJ whole genome shotgun (WGS) entry which is preliminary data.</text>
</comment>
<proteinExistence type="inferred from homology"/>
<comment type="similarity">
    <text evidence="3 8">Belongs to the class-III pyridoxal-phosphate-dependent aminotransferase family. HemL subfamily.</text>
</comment>
<dbReference type="Pfam" id="PF00202">
    <property type="entry name" value="Aminotran_3"/>
    <property type="match status" value="1"/>
</dbReference>
<dbReference type="NCBIfam" id="NF000818">
    <property type="entry name" value="PRK00062.1"/>
    <property type="match status" value="1"/>
</dbReference>
<dbReference type="UniPathway" id="UPA00251">
    <property type="reaction ID" value="UER00317"/>
</dbReference>
<dbReference type="FunFam" id="3.90.1150.10:FF:000012">
    <property type="entry name" value="Glutamate-1-semialdehyde 2,1-aminomutase"/>
    <property type="match status" value="1"/>
</dbReference>
<organism evidence="9 10">
    <name type="scientific">Pantoea rodasii</name>
    <dbReference type="NCBI Taxonomy" id="1076549"/>
    <lineage>
        <taxon>Bacteria</taxon>
        <taxon>Pseudomonadati</taxon>
        <taxon>Pseudomonadota</taxon>
        <taxon>Gammaproteobacteria</taxon>
        <taxon>Enterobacterales</taxon>
        <taxon>Erwiniaceae</taxon>
        <taxon>Pantoea</taxon>
    </lineage>
</organism>
<dbReference type="NCBIfam" id="TIGR00713">
    <property type="entry name" value="hemL"/>
    <property type="match status" value="1"/>
</dbReference>
<comment type="subunit">
    <text evidence="4 8">Homodimer.</text>
</comment>
<comment type="cofactor">
    <cofactor evidence="1 8">
        <name>pyridoxal 5'-phosphate</name>
        <dbReference type="ChEBI" id="CHEBI:597326"/>
    </cofactor>
</comment>
<keyword evidence="6 8" id="KW-0413">Isomerase</keyword>
<evidence type="ECO:0000313" key="10">
    <source>
        <dbReference type="Proteomes" id="UP000232062"/>
    </source>
</evidence>
<name>A0A2M9W5N1_9GAMM</name>
<dbReference type="Proteomes" id="UP000232062">
    <property type="component" value="Unassembled WGS sequence"/>
</dbReference>
<evidence type="ECO:0000256" key="8">
    <source>
        <dbReference type="HAMAP-Rule" id="MF_00375"/>
    </source>
</evidence>
<evidence type="ECO:0000256" key="4">
    <source>
        <dbReference type="ARBA" id="ARBA00011738"/>
    </source>
</evidence>
<evidence type="ECO:0000313" key="9">
    <source>
        <dbReference type="EMBL" id="PJZ02814.1"/>
    </source>
</evidence>
<dbReference type="InterPro" id="IPR015424">
    <property type="entry name" value="PyrdxlP-dep_Trfase"/>
</dbReference>
<keyword evidence="7 8" id="KW-0627">Porphyrin biosynthesis</keyword>
<evidence type="ECO:0000256" key="7">
    <source>
        <dbReference type="ARBA" id="ARBA00023244"/>
    </source>
</evidence>
<evidence type="ECO:0000256" key="5">
    <source>
        <dbReference type="ARBA" id="ARBA00022898"/>
    </source>
</evidence>
<dbReference type="HAMAP" id="MF_00375">
    <property type="entry name" value="HemL_aminotrans_3"/>
    <property type="match status" value="1"/>
</dbReference>
<dbReference type="InterPro" id="IPR015421">
    <property type="entry name" value="PyrdxlP-dep_Trfase_major"/>
</dbReference>
<dbReference type="GO" id="GO:0030170">
    <property type="term" value="F:pyridoxal phosphate binding"/>
    <property type="evidence" value="ECO:0007669"/>
    <property type="project" value="InterPro"/>
</dbReference>
<dbReference type="PANTHER" id="PTHR43713:SF3">
    <property type="entry name" value="GLUTAMATE-1-SEMIALDEHYDE 2,1-AMINOMUTASE 1, CHLOROPLASTIC-RELATED"/>
    <property type="match status" value="1"/>
</dbReference>
<sequence>MSKSENLYAEAQRLIPGGVNSPVRAFTGVGGVPLFIERADGAYLYDADGKAYIDYVGSWGPMVLGHNNATIRNAVIEAASRGLSFGAPTEMEVKMAELVCELVPSMDMVRMVNSGTEATMSAIRLARGFTHRDKIIKFEGCYHGHADCLLVKAGSGALTLGQPNSPGVPADFAKHTLTCTYNDLASVREAFEQYPEDIACIIVEPVAGNMNCIPPQPDFLPGLRALCDEFDALLIIDEVMTGFRVALGGAQAYYDVTPDLTCLGKIIGGGMPVGAFGGRRDVMTALAPTGPVYQAGTLSGNPIAMAAGFACLTQIAQPGTHSTLTDLTTQLSEGLLAAAKAENIPLVINRVGGMFGIFFTDAESVTCYADVTKCDVERFKRFFHLMLEQGVYLAPSAFEAGFMSLAHSQEDIQRTVDAARRSFAQL</sequence>
<dbReference type="EC" id="5.4.3.8" evidence="8"/>
<dbReference type="GO" id="GO:0006782">
    <property type="term" value="P:protoporphyrinogen IX biosynthetic process"/>
    <property type="evidence" value="ECO:0007669"/>
    <property type="project" value="UniProtKB-UniRule"/>
</dbReference>
<dbReference type="InterPro" id="IPR015422">
    <property type="entry name" value="PyrdxlP-dep_Trfase_small"/>
</dbReference>
<keyword evidence="8" id="KW-0963">Cytoplasm</keyword>
<dbReference type="Gene3D" id="3.40.640.10">
    <property type="entry name" value="Type I PLP-dependent aspartate aminotransferase-like (Major domain)"/>
    <property type="match status" value="1"/>
</dbReference>
<keyword evidence="10" id="KW-1185">Reference proteome</keyword>
<dbReference type="EMBL" id="PIQI01000031">
    <property type="protein sequence ID" value="PJZ02814.1"/>
    <property type="molecule type" value="Genomic_DNA"/>
</dbReference>
<dbReference type="PROSITE" id="PS00600">
    <property type="entry name" value="AA_TRANSFER_CLASS_3"/>
    <property type="match status" value="1"/>
</dbReference>
<dbReference type="AlphaFoldDB" id="A0A2M9W5N1"/>
<dbReference type="InterPro" id="IPR049704">
    <property type="entry name" value="Aminotrans_3_PPA_site"/>
</dbReference>
<comment type="catalytic activity">
    <reaction evidence="8">
        <text>(S)-4-amino-5-oxopentanoate = 5-aminolevulinate</text>
        <dbReference type="Rhea" id="RHEA:14265"/>
        <dbReference type="ChEBI" id="CHEBI:57501"/>
        <dbReference type="ChEBI" id="CHEBI:356416"/>
        <dbReference type="EC" id="5.4.3.8"/>
    </reaction>
</comment>
<dbReference type="CDD" id="cd00610">
    <property type="entry name" value="OAT_like"/>
    <property type="match status" value="1"/>
</dbReference>
<dbReference type="InterPro" id="IPR004639">
    <property type="entry name" value="4pyrrol_synth_GluAld_NH2Trfase"/>
</dbReference>